<accession>A0A1H2GCG6</accession>
<dbReference type="EMBL" id="LT629787">
    <property type="protein sequence ID" value="SDU17245.1"/>
    <property type="molecule type" value="Genomic_DNA"/>
</dbReference>
<evidence type="ECO:0000259" key="13">
    <source>
        <dbReference type="SMART" id="SM00047"/>
    </source>
</evidence>
<keyword evidence="6" id="KW-0574">Periplasm</keyword>
<name>A0A1H2GCG6_9GAMM</name>
<dbReference type="PANTHER" id="PTHR33308">
    <property type="entry name" value="PEPTIDOGLYCAN HYDROLASE FLGJ"/>
    <property type="match status" value="1"/>
</dbReference>
<feature type="domain" description="Mannosyl-glycoprotein endo-beta-N-acetylglucosamidase-like" evidence="13">
    <location>
        <begin position="184"/>
        <end position="348"/>
    </location>
</feature>
<comment type="similarity">
    <text evidence="3">In the N-terminal section; belongs to the FlgJ family.</text>
</comment>
<organism evidence="14 15">
    <name type="scientific">Halopseudomonas salegens</name>
    <dbReference type="NCBI Taxonomy" id="1434072"/>
    <lineage>
        <taxon>Bacteria</taxon>
        <taxon>Pseudomonadati</taxon>
        <taxon>Pseudomonadota</taxon>
        <taxon>Gammaproteobacteria</taxon>
        <taxon>Pseudomonadales</taxon>
        <taxon>Pseudomonadaceae</taxon>
        <taxon>Halopseudomonas</taxon>
    </lineage>
</organism>
<dbReference type="AlphaFoldDB" id="A0A1H2GCG6"/>
<gene>
    <name evidence="14" type="ORF">SAMN05216210_2200</name>
</gene>
<keyword evidence="8" id="KW-0378">Hydrolase</keyword>
<proteinExistence type="inferred from homology"/>
<keyword evidence="15" id="KW-1185">Reference proteome</keyword>
<dbReference type="OrthoDB" id="289937at2"/>
<dbReference type="SUPFAM" id="SSF53955">
    <property type="entry name" value="Lysozyme-like"/>
    <property type="match status" value="1"/>
</dbReference>
<evidence type="ECO:0000256" key="7">
    <source>
        <dbReference type="ARBA" id="ARBA00022795"/>
    </source>
</evidence>
<keyword evidence="14" id="KW-0969">Cilium</keyword>
<dbReference type="SMART" id="SM00047">
    <property type="entry name" value="LYZ2"/>
    <property type="match status" value="1"/>
</dbReference>
<dbReference type="RefSeq" id="WP_092386845.1">
    <property type="nucleotide sequence ID" value="NZ_LT629787.1"/>
</dbReference>
<evidence type="ECO:0000256" key="12">
    <source>
        <dbReference type="SAM" id="MobiDB-lite"/>
    </source>
</evidence>
<dbReference type="NCBIfam" id="TIGR02541">
    <property type="entry name" value="flagell_FlgJ"/>
    <property type="match status" value="1"/>
</dbReference>
<comment type="function">
    <text evidence="1">Flagellum-specific muramidase which hydrolyzes the peptidoglycan layer to assemble the rod structure in the periplasmic space.</text>
</comment>
<keyword evidence="9" id="KW-0326">Glycosidase</keyword>
<dbReference type="Pfam" id="PF10135">
    <property type="entry name" value="Rod-binding"/>
    <property type="match status" value="1"/>
</dbReference>
<dbReference type="Pfam" id="PF01832">
    <property type="entry name" value="Glucosaminidase"/>
    <property type="match status" value="1"/>
</dbReference>
<dbReference type="GO" id="GO:0016798">
    <property type="term" value="F:hydrolase activity, acting on glycosyl bonds"/>
    <property type="evidence" value="ECO:0007669"/>
    <property type="project" value="UniProtKB-KW"/>
</dbReference>
<dbReference type="Proteomes" id="UP000243924">
    <property type="component" value="Chromosome I"/>
</dbReference>
<dbReference type="GO" id="GO:0004040">
    <property type="term" value="F:amidase activity"/>
    <property type="evidence" value="ECO:0007669"/>
    <property type="project" value="InterPro"/>
</dbReference>
<dbReference type="STRING" id="1434072.SAMN05216210_2200"/>
<evidence type="ECO:0000313" key="14">
    <source>
        <dbReference type="EMBL" id="SDU17245.1"/>
    </source>
</evidence>
<evidence type="ECO:0000256" key="2">
    <source>
        <dbReference type="ARBA" id="ARBA00004418"/>
    </source>
</evidence>
<dbReference type="PANTHER" id="PTHR33308:SF9">
    <property type="entry name" value="PEPTIDOGLYCAN HYDROLASE FLGJ"/>
    <property type="match status" value="1"/>
</dbReference>
<evidence type="ECO:0000256" key="1">
    <source>
        <dbReference type="ARBA" id="ARBA00002954"/>
    </source>
</evidence>
<dbReference type="GO" id="GO:0044780">
    <property type="term" value="P:bacterial-type flagellum assembly"/>
    <property type="evidence" value="ECO:0007669"/>
    <property type="project" value="InterPro"/>
</dbReference>
<dbReference type="GO" id="GO:0071555">
    <property type="term" value="P:cell wall organization"/>
    <property type="evidence" value="ECO:0007669"/>
    <property type="project" value="UniProtKB-KW"/>
</dbReference>
<feature type="region of interest" description="Disordered" evidence="12">
    <location>
        <begin position="165"/>
        <end position="184"/>
    </location>
</feature>
<evidence type="ECO:0000256" key="3">
    <source>
        <dbReference type="ARBA" id="ARBA00006880"/>
    </source>
</evidence>
<evidence type="ECO:0000313" key="15">
    <source>
        <dbReference type="Proteomes" id="UP000243924"/>
    </source>
</evidence>
<dbReference type="InterPro" id="IPR051056">
    <property type="entry name" value="Glycosyl_Hydrolase_73"/>
</dbReference>
<dbReference type="InterPro" id="IPR013377">
    <property type="entry name" value="FlgJ"/>
</dbReference>
<dbReference type="FunFam" id="2.10.70.40:FF:000001">
    <property type="entry name" value="Flagellar assembly peptidoglycan hydrolase FlgJ"/>
    <property type="match status" value="1"/>
</dbReference>
<dbReference type="GO" id="GO:0042597">
    <property type="term" value="C:periplasmic space"/>
    <property type="evidence" value="ECO:0007669"/>
    <property type="project" value="UniProtKB-SubCell"/>
</dbReference>
<comment type="similarity">
    <text evidence="4">In the C-terminal section; belongs to the glycosyl hydrolase 73 family.</text>
</comment>
<evidence type="ECO:0000256" key="8">
    <source>
        <dbReference type="ARBA" id="ARBA00022801"/>
    </source>
</evidence>
<evidence type="ECO:0000256" key="5">
    <source>
        <dbReference type="ARBA" id="ARBA00013433"/>
    </source>
</evidence>
<dbReference type="GO" id="GO:0071973">
    <property type="term" value="P:bacterial-type flagellum-dependent cell motility"/>
    <property type="evidence" value="ECO:0007669"/>
    <property type="project" value="TreeGrafter"/>
</dbReference>
<keyword evidence="14" id="KW-0966">Cell projection</keyword>
<dbReference type="InterPro" id="IPR019301">
    <property type="entry name" value="Flagellar_prot_FlgJ_N"/>
</dbReference>
<evidence type="ECO:0000256" key="9">
    <source>
        <dbReference type="ARBA" id="ARBA00023295"/>
    </source>
</evidence>
<evidence type="ECO:0000256" key="4">
    <source>
        <dbReference type="ARBA" id="ARBA00007974"/>
    </source>
</evidence>
<evidence type="ECO:0000256" key="6">
    <source>
        <dbReference type="ARBA" id="ARBA00022764"/>
    </source>
</evidence>
<sequence>MNINSNSLNYNDLAAMQQLGTGDKANSEGNLRKVAEQFESLFLNMMVKSMRDANAVFGEDNPLNSNATKMYQDMYDNQLTVHMAEKQGVGLADVLMRQLSPKAAPGPAAQPAPLSAAVSGQDHSALLAQRRLAIVSRYAALQDATSAPPETSQPPVADQLATRRLAAQPTDSQPTAAVSKPASPFARFDNPEQFVSTLLPMAEKAAQRLGVEPRYLVAQAALETGWGRSMIKSADGGSSYNLFGIKSHGGWQGEKASTLTHEYREGQRVKEQASFRSYASFEQSFEDYVDFLQSNGRYSQALTQTDNPDAFFRALQKAGYATDPHYASKVSQIARQLAPAAEQLAQQDNAAVTAARA</sequence>
<dbReference type="Gene3D" id="1.10.530.10">
    <property type="match status" value="1"/>
</dbReference>
<evidence type="ECO:0000256" key="11">
    <source>
        <dbReference type="ARBA" id="ARBA00030835"/>
    </source>
</evidence>
<comment type="subcellular location">
    <subcellularLocation>
        <location evidence="2">Periplasm</location>
    </subcellularLocation>
</comment>
<reference evidence="15" key="1">
    <citation type="submission" date="2016-10" db="EMBL/GenBank/DDBJ databases">
        <authorList>
            <person name="Varghese N."/>
            <person name="Submissions S."/>
        </authorList>
    </citation>
    <scope>NUCLEOTIDE SEQUENCE [LARGE SCALE GENOMIC DNA]</scope>
    <source>
        <strain evidence="15">CECT 8338</strain>
    </source>
</reference>
<evidence type="ECO:0000256" key="10">
    <source>
        <dbReference type="ARBA" id="ARBA00023316"/>
    </source>
</evidence>
<dbReference type="Gene3D" id="2.10.70.40">
    <property type="entry name" value="peptidoglycan hydrolase"/>
    <property type="match status" value="1"/>
</dbReference>
<keyword evidence="10" id="KW-0961">Cell wall biogenesis/degradation</keyword>
<dbReference type="InterPro" id="IPR002901">
    <property type="entry name" value="MGlyc_endo_b_GlcNAc-like_dom"/>
</dbReference>
<keyword evidence="7" id="KW-1005">Bacterial flagellum biogenesis</keyword>
<keyword evidence="14" id="KW-0282">Flagellum</keyword>
<dbReference type="InterPro" id="IPR023346">
    <property type="entry name" value="Lysozyme-like_dom_sf"/>
</dbReference>
<protein>
    <recommendedName>
        <fullName evidence="5">Peptidoglycan hydrolase FlgJ</fullName>
    </recommendedName>
    <alternativeName>
        <fullName evidence="11">Muramidase FlgJ</fullName>
    </alternativeName>
</protein>